<evidence type="ECO:0000313" key="2">
    <source>
        <dbReference type="Proteomes" id="UP000278807"/>
    </source>
</evidence>
<dbReference type="Proteomes" id="UP000278807">
    <property type="component" value="Unassembled WGS sequence"/>
</dbReference>
<dbReference type="EMBL" id="UZAE01000367">
    <property type="protein sequence ID" value="VDN96903.1"/>
    <property type="molecule type" value="Genomic_DNA"/>
</dbReference>
<reference evidence="3" key="1">
    <citation type="submission" date="2017-02" db="UniProtKB">
        <authorList>
            <consortium name="WormBaseParasite"/>
        </authorList>
    </citation>
    <scope>IDENTIFICATION</scope>
</reference>
<sequence length="102" mass="11369">MTCLLVGLLDHLPEVPLLKISMELFPQDVGSFIESGLAWHDSDSPMAQKIHSPTVPLVPLSPLQINSSFLQLHPFHPLHVTFIDFDDCIQDPCFGMNNCLCN</sequence>
<evidence type="ECO:0000313" key="1">
    <source>
        <dbReference type="EMBL" id="VDN96903.1"/>
    </source>
</evidence>
<accession>A0A0R3T295</accession>
<proteinExistence type="predicted"/>
<evidence type="ECO:0000313" key="3">
    <source>
        <dbReference type="WBParaSite" id="HNAJ_0000104401-mRNA-1"/>
    </source>
</evidence>
<keyword evidence="2" id="KW-1185">Reference proteome</keyword>
<dbReference type="WBParaSite" id="HNAJ_0000104401-mRNA-1">
    <property type="protein sequence ID" value="HNAJ_0000104401-mRNA-1"/>
    <property type="gene ID" value="HNAJ_0000104401"/>
</dbReference>
<reference evidence="1 2" key="2">
    <citation type="submission" date="2018-11" db="EMBL/GenBank/DDBJ databases">
        <authorList>
            <consortium name="Pathogen Informatics"/>
        </authorList>
    </citation>
    <scope>NUCLEOTIDE SEQUENCE [LARGE SCALE GENOMIC DNA]</scope>
</reference>
<protein>
    <submittedName>
        <fullName evidence="3">Ovule protein</fullName>
    </submittedName>
</protein>
<dbReference type="AlphaFoldDB" id="A0A0R3T295"/>
<gene>
    <name evidence="1" type="ORF">HNAJ_LOCUS1044</name>
</gene>
<name>A0A0R3T295_RODNA</name>
<organism evidence="3">
    <name type="scientific">Rodentolepis nana</name>
    <name type="common">Dwarf tapeworm</name>
    <name type="synonym">Hymenolepis nana</name>
    <dbReference type="NCBI Taxonomy" id="102285"/>
    <lineage>
        <taxon>Eukaryota</taxon>
        <taxon>Metazoa</taxon>
        <taxon>Spiralia</taxon>
        <taxon>Lophotrochozoa</taxon>
        <taxon>Platyhelminthes</taxon>
        <taxon>Cestoda</taxon>
        <taxon>Eucestoda</taxon>
        <taxon>Cyclophyllidea</taxon>
        <taxon>Hymenolepididae</taxon>
        <taxon>Rodentolepis</taxon>
    </lineage>
</organism>